<feature type="signal peptide" evidence="2">
    <location>
        <begin position="1"/>
        <end position="19"/>
    </location>
</feature>
<evidence type="ECO:0000313" key="3">
    <source>
        <dbReference type="EMBL" id="KEF58904.1"/>
    </source>
</evidence>
<dbReference type="Proteomes" id="UP000027920">
    <property type="component" value="Unassembled WGS sequence"/>
</dbReference>
<dbReference type="EMBL" id="AMGV01000003">
    <property type="protein sequence ID" value="KEF58904.1"/>
    <property type="molecule type" value="Genomic_DNA"/>
</dbReference>
<dbReference type="GeneID" id="25278681"/>
<evidence type="ECO:0000313" key="4">
    <source>
        <dbReference type="Proteomes" id="UP000027920"/>
    </source>
</evidence>
<evidence type="ECO:0008006" key="5">
    <source>
        <dbReference type="Google" id="ProtNLM"/>
    </source>
</evidence>
<gene>
    <name evidence="3" type="ORF">A1O9_03747</name>
</gene>
<dbReference type="OrthoDB" id="5412581at2759"/>
<organism evidence="3 4">
    <name type="scientific">Exophiala aquamarina CBS 119918</name>
    <dbReference type="NCBI Taxonomy" id="1182545"/>
    <lineage>
        <taxon>Eukaryota</taxon>
        <taxon>Fungi</taxon>
        <taxon>Dikarya</taxon>
        <taxon>Ascomycota</taxon>
        <taxon>Pezizomycotina</taxon>
        <taxon>Eurotiomycetes</taxon>
        <taxon>Chaetothyriomycetidae</taxon>
        <taxon>Chaetothyriales</taxon>
        <taxon>Herpotrichiellaceae</taxon>
        <taxon>Exophiala</taxon>
    </lineage>
</organism>
<proteinExistence type="predicted"/>
<feature type="chain" id="PRO_5001681530" description="Extracellular membrane protein CFEM domain-containing protein" evidence="2">
    <location>
        <begin position="20"/>
        <end position="200"/>
    </location>
</feature>
<comment type="caution">
    <text evidence="3">The sequence shown here is derived from an EMBL/GenBank/DDBJ whole genome shotgun (WGS) entry which is preliminary data.</text>
</comment>
<accession>A0A072PFL0</accession>
<protein>
    <recommendedName>
        <fullName evidence="5">Extracellular membrane protein CFEM domain-containing protein</fullName>
    </recommendedName>
</protein>
<dbReference type="VEuPathDB" id="FungiDB:A1O9_03747"/>
<evidence type="ECO:0000256" key="2">
    <source>
        <dbReference type="SAM" id="SignalP"/>
    </source>
</evidence>
<sequence length="200" mass="21433">MVCRKQHPVLLLLCNLVFAHTFLLHPRHDDDSQDHDDSSHSGTSSAGAGHDMSHGAFNFTPSGIEWPQCLRDWCASFFDFFPEPVNSPLCANQDFSTNVTNCVAGNCTAYEQGAYVVVASTERPTDRDDPVIFTEEGTIVALVDAGGEPQNCTGVDNSTIMCNSGTQEGNVKGSSASINLAGVLPQSVDIAVLFGLFAYL</sequence>
<dbReference type="HOGENOM" id="CLU_122026_0_0_1"/>
<dbReference type="AlphaFoldDB" id="A0A072PFL0"/>
<feature type="region of interest" description="Disordered" evidence="1">
    <location>
        <begin position="29"/>
        <end position="48"/>
    </location>
</feature>
<reference evidence="3 4" key="1">
    <citation type="submission" date="2013-03" db="EMBL/GenBank/DDBJ databases">
        <title>The Genome Sequence of Exophiala aquamarina CBS 119918.</title>
        <authorList>
            <consortium name="The Broad Institute Genomics Platform"/>
            <person name="Cuomo C."/>
            <person name="de Hoog S."/>
            <person name="Gorbushina A."/>
            <person name="Walker B."/>
            <person name="Young S.K."/>
            <person name="Zeng Q."/>
            <person name="Gargeya S."/>
            <person name="Fitzgerald M."/>
            <person name="Haas B."/>
            <person name="Abouelleil A."/>
            <person name="Allen A.W."/>
            <person name="Alvarado L."/>
            <person name="Arachchi H.M."/>
            <person name="Berlin A.M."/>
            <person name="Chapman S.B."/>
            <person name="Gainer-Dewar J."/>
            <person name="Goldberg J."/>
            <person name="Griggs A."/>
            <person name="Gujja S."/>
            <person name="Hansen M."/>
            <person name="Howarth C."/>
            <person name="Imamovic A."/>
            <person name="Ireland A."/>
            <person name="Larimer J."/>
            <person name="McCowan C."/>
            <person name="Murphy C."/>
            <person name="Pearson M."/>
            <person name="Poon T.W."/>
            <person name="Priest M."/>
            <person name="Roberts A."/>
            <person name="Saif S."/>
            <person name="Shea T."/>
            <person name="Sisk P."/>
            <person name="Sykes S."/>
            <person name="Wortman J."/>
            <person name="Nusbaum C."/>
            <person name="Birren B."/>
        </authorList>
    </citation>
    <scope>NUCLEOTIDE SEQUENCE [LARGE SCALE GENOMIC DNA]</scope>
    <source>
        <strain evidence="3 4">CBS 119918</strain>
    </source>
</reference>
<keyword evidence="4" id="KW-1185">Reference proteome</keyword>
<dbReference type="RefSeq" id="XP_013261494.1">
    <property type="nucleotide sequence ID" value="XM_013406040.1"/>
</dbReference>
<keyword evidence="2" id="KW-0732">Signal</keyword>
<name>A0A072PFL0_9EURO</name>
<feature type="compositionally biased region" description="Basic and acidic residues" evidence="1">
    <location>
        <begin position="29"/>
        <end position="39"/>
    </location>
</feature>
<evidence type="ECO:0000256" key="1">
    <source>
        <dbReference type="SAM" id="MobiDB-lite"/>
    </source>
</evidence>